<dbReference type="Gene3D" id="2.40.50.1020">
    <property type="entry name" value="LytTr DNA-binding domain"/>
    <property type="match status" value="1"/>
</dbReference>
<dbReference type="PROSITE" id="PS50930">
    <property type="entry name" value="HTH_LYTTR"/>
    <property type="match status" value="1"/>
</dbReference>
<dbReference type="GO" id="GO:0000156">
    <property type="term" value="F:phosphorelay response regulator activity"/>
    <property type="evidence" value="ECO:0007669"/>
    <property type="project" value="InterPro"/>
</dbReference>
<dbReference type="GO" id="GO:0003677">
    <property type="term" value="F:DNA binding"/>
    <property type="evidence" value="ECO:0007669"/>
    <property type="project" value="UniProtKB-KW"/>
</dbReference>
<evidence type="ECO:0000313" key="5">
    <source>
        <dbReference type="EMBL" id="RDU51151.1"/>
    </source>
</evidence>
<gene>
    <name evidence="5" type="ORF">DWU89_00535</name>
    <name evidence="4" type="ORF">H8784_00530</name>
</gene>
<dbReference type="Pfam" id="PF00072">
    <property type="entry name" value="Response_reg"/>
    <property type="match status" value="1"/>
</dbReference>
<dbReference type="Pfam" id="PF04397">
    <property type="entry name" value="LytTR"/>
    <property type="match status" value="1"/>
</dbReference>
<protein>
    <submittedName>
        <fullName evidence="5">DNA-binding response regulator</fullName>
    </submittedName>
    <submittedName>
        <fullName evidence="4">Response regulator transcription factor</fullName>
    </submittedName>
</protein>
<sequence length="249" mass="28846">MIRCITIDDEPLALIQLTGYIQKVPFLELVKACNSALEALDLLAREPVDLIFADINMPDLNGVDFVKSLVNRPIVIFTTAYTEYAIEGFRVNALDYLLKPFGYNEFLTAANKALHQYELQSKVQLPSTPSVQETPAEKESLNLFIKADYKMIRLDMNKIIYMESQNEYIRIFLEEQKPIMTLLSMKKLEERLPASLFMRVHRSYIVNLEKITAVANNRIIYGKDTYIPIGNQYKDKFNEYLEKHYLGKL</sequence>
<reference evidence="5 6" key="1">
    <citation type="submission" date="2018-07" db="EMBL/GenBank/DDBJ databases">
        <title>Parabacteroides acidifaciens nov. sp., isolated from human feces.</title>
        <authorList>
            <person name="Wang Y.J."/>
        </authorList>
    </citation>
    <scope>NUCLEOTIDE SEQUENCE [LARGE SCALE GENOMIC DNA]</scope>
    <source>
        <strain evidence="5 6">426-9</strain>
    </source>
</reference>
<dbReference type="SMART" id="SM00850">
    <property type="entry name" value="LytTR"/>
    <property type="match status" value="1"/>
</dbReference>
<feature type="modified residue" description="4-aspartylphosphate" evidence="1">
    <location>
        <position position="54"/>
    </location>
</feature>
<dbReference type="PROSITE" id="PS50110">
    <property type="entry name" value="RESPONSE_REGULATORY"/>
    <property type="match status" value="1"/>
</dbReference>
<dbReference type="Proteomes" id="UP000256321">
    <property type="component" value="Unassembled WGS sequence"/>
</dbReference>
<feature type="domain" description="Response regulatory" evidence="2">
    <location>
        <begin position="3"/>
        <end position="114"/>
    </location>
</feature>
<comment type="caution">
    <text evidence="5">The sequence shown here is derived from an EMBL/GenBank/DDBJ whole genome shotgun (WGS) entry which is preliminary data.</text>
</comment>
<dbReference type="PANTHER" id="PTHR37299:SF1">
    <property type="entry name" value="STAGE 0 SPORULATION PROTEIN A HOMOLOG"/>
    <property type="match status" value="1"/>
</dbReference>
<reference evidence="4 7" key="2">
    <citation type="submission" date="2020-08" db="EMBL/GenBank/DDBJ databases">
        <title>Genome public.</title>
        <authorList>
            <person name="Liu C."/>
            <person name="Sun Q."/>
        </authorList>
    </citation>
    <scope>NUCLEOTIDE SEQUENCE [LARGE SCALE GENOMIC DNA]</scope>
    <source>
        <strain evidence="4 7">426_9</strain>
    </source>
</reference>
<evidence type="ECO:0000259" key="2">
    <source>
        <dbReference type="PROSITE" id="PS50110"/>
    </source>
</evidence>
<dbReference type="InterPro" id="IPR046947">
    <property type="entry name" value="LytR-like"/>
</dbReference>
<accession>A0A3D8HJN8</accession>
<feature type="domain" description="HTH LytTR-type" evidence="3">
    <location>
        <begin position="143"/>
        <end position="211"/>
    </location>
</feature>
<evidence type="ECO:0000313" key="7">
    <source>
        <dbReference type="Proteomes" id="UP000629596"/>
    </source>
</evidence>
<evidence type="ECO:0000313" key="4">
    <source>
        <dbReference type="EMBL" id="MBC8600204.1"/>
    </source>
</evidence>
<dbReference type="Gene3D" id="3.40.50.2300">
    <property type="match status" value="1"/>
</dbReference>
<dbReference type="SMART" id="SM00448">
    <property type="entry name" value="REC"/>
    <property type="match status" value="1"/>
</dbReference>
<dbReference type="InterPro" id="IPR007492">
    <property type="entry name" value="LytTR_DNA-bd_dom"/>
</dbReference>
<dbReference type="Proteomes" id="UP000629596">
    <property type="component" value="Unassembled WGS sequence"/>
</dbReference>
<evidence type="ECO:0000313" key="6">
    <source>
        <dbReference type="Proteomes" id="UP000256321"/>
    </source>
</evidence>
<dbReference type="EMBL" id="JACRTI010000001">
    <property type="protein sequence ID" value="MBC8600204.1"/>
    <property type="molecule type" value="Genomic_DNA"/>
</dbReference>
<dbReference type="InterPro" id="IPR001789">
    <property type="entry name" value="Sig_transdc_resp-reg_receiver"/>
</dbReference>
<evidence type="ECO:0000256" key="1">
    <source>
        <dbReference type="PROSITE-ProRule" id="PRU00169"/>
    </source>
</evidence>
<dbReference type="InterPro" id="IPR011006">
    <property type="entry name" value="CheY-like_superfamily"/>
</dbReference>
<keyword evidence="5" id="KW-0238">DNA-binding</keyword>
<organism evidence="5 6">
    <name type="scientific">Parabacteroides acidifaciens</name>
    <dbReference type="NCBI Taxonomy" id="2290935"/>
    <lineage>
        <taxon>Bacteria</taxon>
        <taxon>Pseudomonadati</taxon>
        <taxon>Bacteroidota</taxon>
        <taxon>Bacteroidia</taxon>
        <taxon>Bacteroidales</taxon>
        <taxon>Tannerellaceae</taxon>
        <taxon>Parabacteroides</taxon>
    </lineage>
</organism>
<keyword evidence="1" id="KW-0597">Phosphoprotein</keyword>
<dbReference type="PANTHER" id="PTHR37299">
    <property type="entry name" value="TRANSCRIPTIONAL REGULATOR-RELATED"/>
    <property type="match status" value="1"/>
</dbReference>
<dbReference type="AlphaFoldDB" id="A0A3D8HJN8"/>
<proteinExistence type="predicted"/>
<dbReference type="SUPFAM" id="SSF52172">
    <property type="entry name" value="CheY-like"/>
    <property type="match status" value="1"/>
</dbReference>
<dbReference type="RefSeq" id="WP_115497745.1">
    <property type="nucleotide sequence ID" value="NZ_JACRTI010000001.1"/>
</dbReference>
<evidence type="ECO:0000259" key="3">
    <source>
        <dbReference type="PROSITE" id="PS50930"/>
    </source>
</evidence>
<keyword evidence="7" id="KW-1185">Reference proteome</keyword>
<name>A0A3D8HJN8_9BACT</name>
<dbReference type="EMBL" id="QREV01000001">
    <property type="protein sequence ID" value="RDU51151.1"/>
    <property type="molecule type" value="Genomic_DNA"/>
</dbReference>